<keyword evidence="1 8" id="KW-0813">Transport</keyword>
<dbReference type="Pfam" id="PF02659">
    <property type="entry name" value="Mntp"/>
    <property type="match status" value="1"/>
</dbReference>
<dbReference type="GO" id="GO:0005886">
    <property type="term" value="C:plasma membrane"/>
    <property type="evidence" value="ECO:0007669"/>
    <property type="project" value="UniProtKB-SubCell"/>
</dbReference>
<keyword evidence="5 8" id="KW-0406">Ion transport</keyword>
<comment type="function">
    <text evidence="8">Probably functions as a manganese efflux pump.</text>
</comment>
<dbReference type="InterPro" id="IPR003810">
    <property type="entry name" value="Mntp/YtaF"/>
</dbReference>
<dbReference type="AlphaFoldDB" id="A0A9J6REQ6"/>
<feature type="transmembrane region" description="Helical" evidence="8">
    <location>
        <begin position="162"/>
        <end position="183"/>
    </location>
</feature>
<comment type="similarity">
    <text evidence="8">Belongs to the MntP (TC 9.B.29) family.</text>
</comment>
<protein>
    <recommendedName>
        <fullName evidence="8">Putative manganese efflux pump MntP</fullName>
    </recommendedName>
</protein>
<evidence type="ECO:0000256" key="7">
    <source>
        <dbReference type="ARBA" id="ARBA00023211"/>
    </source>
</evidence>
<dbReference type="PANTHER" id="PTHR35529:SF1">
    <property type="entry name" value="MANGANESE EFFLUX PUMP MNTP-RELATED"/>
    <property type="match status" value="1"/>
</dbReference>
<evidence type="ECO:0000313" key="10">
    <source>
        <dbReference type="Proteomes" id="UP001084197"/>
    </source>
</evidence>
<keyword evidence="6 8" id="KW-0472">Membrane</keyword>
<feature type="transmembrane region" description="Helical" evidence="8">
    <location>
        <begin position="75"/>
        <end position="93"/>
    </location>
</feature>
<evidence type="ECO:0000256" key="2">
    <source>
        <dbReference type="ARBA" id="ARBA00022475"/>
    </source>
</evidence>
<comment type="subcellular location">
    <subcellularLocation>
        <location evidence="8">Cell membrane</location>
        <topology evidence="8">Multi-pass membrane protein</topology>
    </subcellularLocation>
</comment>
<sequence length="184" mass="20367">MPYNQADPILGIIIIALALGMDAFSVGLGIGMQMLRLKRIFLIGLIVGLFHILMPLIGVILGTILSTKIENFTDLASGLLLFGLGIHMILQTLEEEPETRQRPFGWSLVFFAFTVSLDSFPVGLSFGITGIATWFTFILFGFTSMILTWIGLLIGKKARHWVGVYSEWFGGIILCIIGMEIIFH</sequence>
<evidence type="ECO:0000256" key="3">
    <source>
        <dbReference type="ARBA" id="ARBA00022692"/>
    </source>
</evidence>
<dbReference type="GO" id="GO:0005384">
    <property type="term" value="F:manganese ion transmembrane transporter activity"/>
    <property type="evidence" value="ECO:0007669"/>
    <property type="project" value="UniProtKB-UniRule"/>
</dbReference>
<dbReference type="RefSeq" id="WP_268780421.1">
    <property type="nucleotide sequence ID" value="NZ_JAPRAT010000020.1"/>
</dbReference>
<feature type="transmembrane region" description="Helical" evidence="8">
    <location>
        <begin position="134"/>
        <end position="155"/>
    </location>
</feature>
<dbReference type="InterPro" id="IPR022929">
    <property type="entry name" value="Put_MntP"/>
</dbReference>
<keyword evidence="4 8" id="KW-1133">Transmembrane helix</keyword>
<evidence type="ECO:0000256" key="1">
    <source>
        <dbReference type="ARBA" id="ARBA00022448"/>
    </source>
</evidence>
<accession>A0A9J6REQ6</accession>
<dbReference type="EMBL" id="JAPRAT010000020">
    <property type="protein sequence ID" value="MCZ0703657.1"/>
    <property type="molecule type" value="Genomic_DNA"/>
</dbReference>
<name>A0A9J6REQ6_9BACI</name>
<feature type="transmembrane region" description="Helical" evidence="8">
    <location>
        <begin position="40"/>
        <end position="63"/>
    </location>
</feature>
<dbReference type="HAMAP" id="MF_01521">
    <property type="entry name" value="MntP_pump"/>
    <property type="match status" value="1"/>
</dbReference>
<organism evidence="9 10">
    <name type="scientific">Natronobacillus azotifigens</name>
    <dbReference type="NCBI Taxonomy" id="472978"/>
    <lineage>
        <taxon>Bacteria</taxon>
        <taxon>Bacillati</taxon>
        <taxon>Bacillota</taxon>
        <taxon>Bacilli</taxon>
        <taxon>Bacillales</taxon>
        <taxon>Bacillaceae</taxon>
        <taxon>Natronobacillus</taxon>
    </lineage>
</organism>
<reference evidence="9" key="1">
    <citation type="submission" date="2022-11" db="EMBL/GenBank/DDBJ databases">
        <title>WGS of Natronobacillus azotifigens 24KS-1, an anaerobic diazotrophic haloalkaliphile from soda-rich habitats.</title>
        <authorList>
            <person name="Sorokin D.Y."/>
            <person name="Merkel A.Y."/>
        </authorList>
    </citation>
    <scope>NUCLEOTIDE SEQUENCE</scope>
    <source>
        <strain evidence="9">24KS-1</strain>
    </source>
</reference>
<keyword evidence="7 8" id="KW-0464">Manganese</keyword>
<evidence type="ECO:0000313" key="9">
    <source>
        <dbReference type="EMBL" id="MCZ0703657.1"/>
    </source>
</evidence>
<dbReference type="PANTHER" id="PTHR35529">
    <property type="entry name" value="MANGANESE EFFLUX PUMP MNTP-RELATED"/>
    <property type="match status" value="1"/>
</dbReference>
<keyword evidence="10" id="KW-1185">Reference proteome</keyword>
<feature type="transmembrane region" description="Helical" evidence="8">
    <location>
        <begin position="6"/>
        <end position="28"/>
    </location>
</feature>
<evidence type="ECO:0000256" key="8">
    <source>
        <dbReference type="HAMAP-Rule" id="MF_01521"/>
    </source>
</evidence>
<comment type="caution">
    <text evidence="9">The sequence shown here is derived from an EMBL/GenBank/DDBJ whole genome shotgun (WGS) entry which is preliminary data.</text>
</comment>
<evidence type="ECO:0000256" key="5">
    <source>
        <dbReference type="ARBA" id="ARBA00023065"/>
    </source>
</evidence>
<proteinExistence type="inferred from homology"/>
<dbReference type="Proteomes" id="UP001084197">
    <property type="component" value="Unassembled WGS sequence"/>
</dbReference>
<keyword evidence="3 8" id="KW-0812">Transmembrane</keyword>
<evidence type="ECO:0000256" key="4">
    <source>
        <dbReference type="ARBA" id="ARBA00022989"/>
    </source>
</evidence>
<gene>
    <name evidence="8" type="primary">mntP</name>
    <name evidence="9" type="ORF">OWO01_10540</name>
</gene>
<keyword evidence="2 8" id="KW-1003">Cell membrane</keyword>
<evidence type="ECO:0000256" key="6">
    <source>
        <dbReference type="ARBA" id="ARBA00023136"/>
    </source>
</evidence>
<feature type="transmembrane region" description="Helical" evidence="8">
    <location>
        <begin position="105"/>
        <end position="128"/>
    </location>
</feature>